<name>A0A840IEC2_9ACTN</name>
<dbReference type="EMBL" id="JACHNU010000003">
    <property type="protein sequence ID" value="MBB4663179.1"/>
    <property type="molecule type" value="Genomic_DNA"/>
</dbReference>
<gene>
    <name evidence="2" type="ORF">BDZ31_002768</name>
</gene>
<keyword evidence="1" id="KW-0732">Signal</keyword>
<dbReference type="RefSeq" id="WP_183342906.1">
    <property type="nucleotide sequence ID" value="NZ_JACHNU010000003.1"/>
</dbReference>
<evidence type="ECO:0000313" key="3">
    <source>
        <dbReference type="Proteomes" id="UP000585272"/>
    </source>
</evidence>
<organism evidence="2 3">
    <name type="scientific">Conexibacter arvalis</name>
    <dbReference type="NCBI Taxonomy" id="912552"/>
    <lineage>
        <taxon>Bacteria</taxon>
        <taxon>Bacillati</taxon>
        <taxon>Actinomycetota</taxon>
        <taxon>Thermoleophilia</taxon>
        <taxon>Solirubrobacterales</taxon>
        <taxon>Conexibacteraceae</taxon>
        <taxon>Conexibacter</taxon>
    </lineage>
</organism>
<dbReference type="Proteomes" id="UP000585272">
    <property type="component" value="Unassembled WGS sequence"/>
</dbReference>
<reference evidence="2 3" key="1">
    <citation type="submission" date="2020-08" db="EMBL/GenBank/DDBJ databases">
        <title>Genomic Encyclopedia of Archaeal and Bacterial Type Strains, Phase II (KMG-II): from individual species to whole genera.</title>
        <authorList>
            <person name="Goeker M."/>
        </authorList>
    </citation>
    <scope>NUCLEOTIDE SEQUENCE [LARGE SCALE GENOMIC DNA]</scope>
    <source>
        <strain evidence="2 3">DSM 23288</strain>
    </source>
</reference>
<proteinExistence type="predicted"/>
<sequence length="223" mass="24716">MFRRHRLAAAAALAALPLLIPAAAPAAKKKPAKPKPAATARFEVLRVDIRGERTSRYDEGETVYDYRGIARYETSVDNDAALVIPPPAKRRLPTTVVIRGLEYNGLSDAKITTLTGVDDCSMEAEGAWAPESLPIVVAFRGQQMHVNWQLVAPGIRCPADALEWSIPQTQPRALLRTYKLSSLLKVRRGRQTRLPVKIAAKWNHSGSAESVRWSGYVQLKRLR</sequence>
<dbReference type="AlphaFoldDB" id="A0A840IEC2"/>
<evidence type="ECO:0000313" key="2">
    <source>
        <dbReference type="EMBL" id="MBB4663179.1"/>
    </source>
</evidence>
<feature type="chain" id="PRO_5032547631" evidence="1">
    <location>
        <begin position="27"/>
        <end position="223"/>
    </location>
</feature>
<feature type="signal peptide" evidence="1">
    <location>
        <begin position="1"/>
        <end position="26"/>
    </location>
</feature>
<protein>
    <submittedName>
        <fullName evidence="2">Uncharacterized protein</fullName>
    </submittedName>
</protein>
<accession>A0A840IEC2</accession>
<comment type="caution">
    <text evidence="2">The sequence shown here is derived from an EMBL/GenBank/DDBJ whole genome shotgun (WGS) entry which is preliminary data.</text>
</comment>
<keyword evidence="3" id="KW-1185">Reference proteome</keyword>
<evidence type="ECO:0000256" key="1">
    <source>
        <dbReference type="SAM" id="SignalP"/>
    </source>
</evidence>